<dbReference type="Proteomes" id="UP000009138">
    <property type="component" value="Unassembled WGS sequence"/>
</dbReference>
<feature type="domain" description="Septin-type G" evidence="3">
    <location>
        <begin position="1"/>
        <end position="139"/>
    </location>
</feature>
<dbReference type="AlphaFoldDB" id="I1BLT4"/>
<keyword evidence="5" id="KW-1185">Reference proteome</keyword>
<dbReference type="GeneID" id="93608840"/>
<dbReference type="Pfam" id="PF00735">
    <property type="entry name" value="Septin"/>
    <property type="match status" value="1"/>
</dbReference>
<feature type="coiled-coil region" evidence="1">
    <location>
        <begin position="171"/>
        <end position="216"/>
    </location>
</feature>
<evidence type="ECO:0000259" key="3">
    <source>
        <dbReference type="PROSITE" id="PS51719"/>
    </source>
</evidence>
<proteinExistence type="predicted"/>
<evidence type="ECO:0000313" key="4">
    <source>
        <dbReference type="EMBL" id="EIE77164.1"/>
    </source>
</evidence>
<keyword evidence="1" id="KW-0175">Coiled coil</keyword>
<dbReference type="EMBL" id="CH476732">
    <property type="protein sequence ID" value="EIE77164.1"/>
    <property type="molecule type" value="Genomic_DNA"/>
</dbReference>
<name>I1BLT4_RHIO9</name>
<feature type="compositionally biased region" description="Basic and acidic residues" evidence="2">
    <location>
        <begin position="146"/>
        <end position="169"/>
    </location>
</feature>
<dbReference type="PROSITE" id="PS51719">
    <property type="entry name" value="G_SEPTIN"/>
    <property type="match status" value="1"/>
</dbReference>
<organism evidence="4 5">
    <name type="scientific">Rhizopus delemar (strain RA 99-880 / ATCC MYA-4621 / FGSC 9543 / NRRL 43880)</name>
    <name type="common">Mucormycosis agent</name>
    <name type="synonym">Rhizopus arrhizus var. delemar</name>
    <dbReference type="NCBI Taxonomy" id="246409"/>
    <lineage>
        <taxon>Eukaryota</taxon>
        <taxon>Fungi</taxon>
        <taxon>Fungi incertae sedis</taxon>
        <taxon>Mucoromycota</taxon>
        <taxon>Mucoromycotina</taxon>
        <taxon>Mucoromycetes</taxon>
        <taxon>Mucorales</taxon>
        <taxon>Mucorineae</taxon>
        <taxon>Rhizopodaceae</taxon>
        <taxon>Rhizopus</taxon>
    </lineage>
</organism>
<dbReference type="STRING" id="246409.I1BLT4"/>
<sequence length="226" mass="26827">MKRLGSRVNLIPVIAKADTLIPQDLILFKNNIRQAIEDYHIRVYCCPIESEDEHITKRNQDIAFASPFSIIGSTDLVQRSDGQQVRGREYSWGIAEVENEAHCDFKKLRNLLIRTHMLDLLTTTEEIHYENYRQQQMASRQFGEPKATKKQENPKFREKEEELRKSFTTKVKSEETRFREWEQKLINERDRLNKDLEVHHSQIKQLELELDVLYQQQASRSGTIRR</sequence>
<protein>
    <recommendedName>
        <fullName evidence="3">Septin-type G domain-containing protein</fullName>
    </recommendedName>
</protein>
<evidence type="ECO:0000313" key="5">
    <source>
        <dbReference type="Proteomes" id="UP000009138"/>
    </source>
</evidence>
<feature type="region of interest" description="Disordered" evidence="2">
    <location>
        <begin position="136"/>
        <end position="169"/>
    </location>
</feature>
<dbReference type="InParanoid" id="I1BLT4"/>
<dbReference type="Gene3D" id="3.40.50.300">
    <property type="entry name" value="P-loop containing nucleotide triphosphate hydrolases"/>
    <property type="match status" value="1"/>
</dbReference>
<dbReference type="VEuPathDB" id="FungiDB:RO3G_01868"/>
<reference evidence="4 5" key="1">
    <citation type="journal article" date="2009" name="PLoS Genet.">
        <title>Genomic analysis of the basal lineage fungus Rhizopus oryzae reveals a whole-genome duplication.</title>
        <authorList>
            <person name="Ma L.-J."/>
            <person name="Ibrahim A.S."/>
            <person name="Skory C."/>
            <person name="Grabherr M.G."/>
            <person name="Burger G."/>
            <person name="Butler M."/>
            <person name="Elias M."/>
            <person name="Idnurm A."/>
            <person name="Lang B.F."/>
            <person name="Sone T."/>
            <person name="Abe A."/>
            <person name="Calvo S.E."/>
            <person name="Corrochano L.M."/>
            <person name="Engels R."/>
            <person name="Fu J."/>
            <person name="Hansberg W."/>
            <person name="Kim J.-M."/>
            <person name="Kodira C.D."/>
            <person name="Koehrsen M.J."/>
            <person name="Liu B."/>
            <person name="Miranda-Saavedra D."/>
            <person name="O'Leary S."/>
            <person name="Ortiz-Castellanos L."/>
            <person name="Poulter R."/>
            <person name="Rodriguez-Romero J."/>
            <person name="Ruiz-Herrera J."/>
            <person name="Shen Y.-Q."/>
            <person name="Zeng Q."/>
            <person name="Galagan J."/>
            <person name="Birren B.W."/>
            <person name="Cuomo C.A."/>
            <person name="Wickes B.L."/>
        </authorList>
    </citation>
    <scope>NUCLEOTIDE SEQUENCE [LARGE SCALE GENOMIC DNA]</scope>
    <source>
        <strain evidence="5">RA 99-880 / ATCC MYA-4621 / FGSC 9543 / NRRL 43880</strain>
    </source>
</reference>
<dbReference type="PANTHER" id="PTHR18884">
    <property type="entry name" value="SEPTIN"/>
    <property type="match status" value="1"/>
</dbReference>
<dbReference type="InterPro" id="IPR027417">
    <property type="entry name" value="P-loop_NTPase"/>
</dbReference>
<dbReference type="OMA" id="KKENGMR"/>
<evidence type="ECO:0000256" key="2">
    <source>
        <dbReference type="SAM" id="MobiDB-lite"/>
    </source>
</evidence>
<dbReference type="eggNOG" id="KOG2655">
    <property type="taxonomic scope" value="Eukaryota"/>
</dbReference>
<dbReference type="RefSeq" id="XP_067512560.1">
    <property type="nucleotide sequence ID" value="XM_067656459.1"/>
</dbReference>
<accession>I1BLT4</accession>
<dbReference type="GO" id="GO:0005525">
    <property type="term" value="F:GTP binding"/>
    <property type="evidence" value="ECO:0007669"/>
    <property type="project" value="InterPro"/>
</dbReference>
<dbReference type="InterPro" id="IPR030379">
    <property type="entry name" value="G_SEPTIN_dom"/>
</dbReference>
<gene>
    <name evidence="4" type="ORF">RO3G_01868</name>
</gene>
<evidence type="ECO:0000256" key="1">
    <source>
        <dbReference type="SAM" id="Coils"/>
    </source>
</evidence>